<dbReference type="Pfam" id="PF02069">
    <property type="entry name" value="Metallothio_Pro"/>
    <property type="match status" value="1"/>
</dbReference>
<dbReference type="InterPro" id="IPR000518">
    <property type="entry name" value="Metalthion_fam14_prok"/>
</dbReference>
<dbReference type="EMBL" id="NFSB01000072">
    <property type="protein sequence ID" value="OUM33770.1"/>
    <property type="molecule type" value="Genomic_DNA"/>
</dbReference>
<gene>
    <name evidence="1" type="ORF">B8W72_11960</name>
</gene>
<organism evidence="1 2">
    <name type="scientific">Pseudomonas putida</name>
    <name type="common">Arthrobacter siderocapsulatus</name>
    <dbReference type="NCBI Taxonomy" id="303"/>
    <lineage>
        <taxon>Bacteria</taxon>
        <taxon>Pseudomonadati</taxon>
        <taxon>Pseudomonadota</taxon>
        <taxon>Gammaproteobacteria</taxon>
        <taxon>Pseudomonadales</taxon>
        <taxon>Pseudomonadaceae</taxon>
        <taxon>Pseudomonas</taxon>
    </lineage>
</organism>
<comment type="caution">
    <text evidence="1">The sequence shown here is derived from an EMBL/GenBank/DDBJ whole genome shotgun (WGS) entry which is preliminary data.</text>
</comment>
<dbReference type="AlphaFoldDB" id="A0A1Y3LC81"/>
<reference evidence="1 2" key="1">
    <citation type="submission" date="2017-05" db="EMBL/GenBank/DDBJ databases">
        <title>Whole genome sequence of Pseudomonas putida isolate 1312 commercialized as a biostimulant.</title>
        <authorList>
            <person name="Crovadore J."/>
            <person name="Blanc P."/>
            <person name="Chablais R."/>
            <person name="Cochard B."/>
            <person name="Grizard D."/>
            <person name="Lefort F."/>
        </authorList>
    </citation>
    <scope>NUCLEOTIDE SEQUENCE [LARGE SCALE GENOMIC DNA]</scope>
    <source>
        <strain evidence="1 2">1312</strain>
    </source>
</reference>
<proteinExistence type="predicted"/>
<dbReference type="InterPro" id="IPR017854">
    <property type="entry name" value="Metalthion_dom_sf"/>
</dbReference>
<protein>
    <submittedName>
        <fullName evidence="1">Metallothionein</fullName>
    </submittedName>
</protein>
<dbReference type="GO" id="GO:0046872">
    <property type="term" value="F:metal ion binding"/>
    <property type="evidence" value="ECO:0007669"/>
    <property type="project" value="InterPro"/>
</dbReference>
<accession>A0A1Y3LC81</accession>
<dbReference type="Gene3D" id="2.30.170.10">
    <property type="match status" value="1"/>
</dbReference>
<dbReference type="Proteomes" id="UP000196082">
    <property type="component" value="Unassembled WGS sequence"/>
</dbReference>
<evidence type="ECO:0000313" key="1">
    <source>
        <dbReference type="EMBL" id="OUM33770.1"/>
    </source>
</evidence>
<dbReference type="SUPFAM" id="SSF57868">
    <property type="entry name" value="Metallothionein"/>
    <property type="match status" value="1"/>
</dbReference>
<name>A0A1Y3LC81_PSEPU</name>
<evidence type="ECO:0000313" key="2">
    <source>
        <dbReference type="Proteomes" id="UP000196082"/>
    </source>
</evidence>
<sequence>MNEQRCSCTHCSCTVDANAVVQDGKAYCCEACAKGHRNGEPCRMSDCKCGELAESKESNVDNALDETFPASDPISP</sequence>
<dbReference type="RefSeq" id="WP_016486327.1">
    <property type="nucleotide sequence ID" value="NZ_ABUNEW020000020.1"/>
</dbReference>